<dbReference type="Gene3D" id="3.40.630.30">
    <property type="match status" value="1"/>
</dbReference>
<dbReference type="CDD" id="cd04301">
    <property type="entry name" value="NAT_SF"/>
    <property type="match status" value="1"/>
</dbReference>
<feature type="compositionally biased region" description="Low complexity" evidence="3">
    <location>
        <begin position="202"/>
        <end position="212"/>
    </location>
</feature>
<dbReference type="Pfam" id="PF00583">
    <property type="entry name" value="Acetyltransf_1"/>
    <property type="match status" value="1"/>
</dbReference>
<evidence type="ECO:0000259" key="4">
    <source>
        <dbReference type="PROSITE" id="PS51186"/>
    </source>
</evidence>
<feature type="domain" description="N-acetyltransferase" evidence="4">
    <location>
        <begin position="22"/>
        <end position="170"/>
    </location>
</feature>
<dbReference type="Proteomes" id="UP000246722">
    <property type="component" value="Unassembled WGS sequence"/>
</dbReference>
<keyword evidence="1 5" id="KW-0808">Transferase</keyword>
<dbReference type="InterPro" id="IPR050832">
    <property type="entry name" value="Bact_Acetyltransf"/>
</dbReference>
<feature type="region of interest" description="Disordered" evidence="3">
    <location>
        <begin position="191"/>
        <end position="212"/>
    </location>
</feature>
<keyword evidence="2" id="KW-0012">Acyltransferase</keyword>
<gene>
    <name evidence="5" type="ORF">CTB96_02870</name>
</gene>
<dbReference type="InterPro" id="IPR016181">
    <property type="entry name" value="Acyl_CoA_acyltransferase"/>
</dbReference>
<evidence type="ECO:0000313" key="5">
    <source>
        <dbReference type="EMBL" id="PXA72379.1"/>
    </source>
</evidence>
<dbReference type="PROSITE" id="PS51186">
    <property type="entry name" value="GNAT"/>
    <property type="match status" value="1"/>
</dbReference>
<evidence type="ECO:0000256" key="1">
    <source>
        <dbReference type="ARBA" id="ARBA00022679"/>
    </source>
</evidence>
<dbReference type="GO" id="GO:0016747">
    <property type="term" value="F:acyltransferase activity, transferring groups other than amino-acyl groups"/>
    <property type="evidence" value="ECO:0007669"/>
    <property type="project" value="InterPro"/>
</dbReference>
<protein>
    <submittedName>
        <fullName evidence="5">GNAT family N-acetyltransferase</fullName>
    </submittedName>
</protein>
<evidence type="ECO:0000313" key="6">
    <source>
        <dbReference type="Proteomes" id="UP000246722"/>
    </source>
</evidence>
<dbReference type="EMBL" id="QHLY01000005">
    <property type="protein sequence ID" value="PXA72379.1"/>
    <property type="molecule type" value="Genomic_DNA"/>
</dbReference>
<name>A0A317ZYH3_9MICO</name>
<dbReference type="PANTHER" id="PTHR43877:SF2">
    <property type="entry name" value="AMINOALKYLPHOSPHONATE N-ACETYLTRANSFERASE-RELATED"/>
    <property type="match status" value="1"/>
</dbReference>
<evidence type="ECO:0000256" key="3">
    <source>
        <dbReference type="SAM" id="MobiDB-lite"/>
    </source>
</evidence>
<evidence type="ECO:0000256" key="2">
    <source>
        <dbReference type="ARBA" id="ARBA00023315"/>
    </source>
</evidence>
<comment type="caution">
    <text evidence="5">The sequence shown here is derived from an EMBL/GenBank/DDBJ whole genome shotgun (WGS) entry which is preliminary data.</text>
</comment>
<dbReference type="OrthoDB" id="70840at2"/>
<keyword evidence="6" id="KW-1185">Reference proteome</keyword>
<dbReference type="PANTHER" id="PTHR43877">
    <property type="entry name" value="AMINOALKYLPHOSPHONATE N-ACETYLTRANSFERASE-RELATED-RELATED"/>
    <property type="match status" value="1"/>
</dbReference>
<sequence>MLDRPQTDTGGDTFVYVTANDPLAEPLLTELAQEYDTRYGTFFGESASAEIRRYPVEAFAAPHGAFVLMLRHGVPIAGGAFKRFDEHTSELKRIWTAATHRRQGVARLVVEELEHESRRRGYDRVFLTTGPRQPEAKELYLRTGYTPLFDPALSPEEVIIHAFAKSLDGTPLDVPGITAAHQDALVVHRANNPGFVPPAPSSAPSASPAESD</sequence>
<dbReference type="InterPro" id="IPR000182">
    <property type="entry name" value="GNAT_dom"/>
</dbReference>
<reference evidence="5 6" key="1">
    <citation type="submission" date="2018-05" db="EMBL/GenBank/DDBJ databases">
        <title>Genetic diversity of glacier-inhabiting Cryobacterium bacteria in China and description of Cryobacterium mengkeensis sp. nov. and Arthrobacter glacialis sp. nov.</title>
        <authorList>
            <person name="Liu Q."/>
            <person name="Xin Y.-H."/>
        </authorList>
    </citation>
    <scope>NUCLEOTIDE SEQUENCE [LARGE SCALE GENOMIC DNA]</scope>
    <source>
        <strain evidence="5 6">SK-1</strain>
    </source>
</reference>
<dbReference type="SUPFAM" id="SSF55729">
    <property type="entry name" value="Acyl-CoA N-acyltransferases (Nat)"/>
    <property type="match status" value="1"/>
</dbReference>
<organism evidence="5 6">
    <name type="scientific">Cryobacterium arcticum</name>
    <dbReference type="NCBI Taxonomy" id="670052"/>
    <lineage>
        <taxon>Bacteria</taxon>
        <taxon>Bacillati</taxon>
        <taxon>Actinomycetota</taxon>
        <taxon>Actinomycetes</taxon>
        <taxon>Micrococcales</taxon>
        <taxon>Microbacteriaceae</taxon>
        <taxon>Cryobacterium</taxon>
    </lineage>
</organism>
<dbReference type="AlphaFoldDB" id="A0A317ZYH3"/>
<accession>A0A317ZYH3</accession>
<proteinExistence type="predicted"/>